<reference evidence="1" key="1">
    <citation type="submission" date="2021-05" db="EMBL/GenBank/DDBJ databases">
        <title>Energy efficiency and biological interactions define the core microbiome of deep oligotrophic groundwater.</title>
        <authorList>
            <person name="Mehrshad M."/>
            <person name="Lopez-Fernandez M."/>
            <person name="Bell E."/>
            <person name="Bernier-Latmani R."/>
            <person name="Bertilsson S."/>
            <person name="Dopson M."/>
        </authorList>
    </citation>
    <scope>NUCLEOTIDE SEQUENCE</scope>
    <source>
        <strain evidence="1">Modern_marine.mb.64</strain>
    </source>
</reference>
<comment type="caution">
    <text evidence="1">The sequence shown here is derived from an EMBL/GenBank/DDBJ whole genome shotgun (WGS) entry which is preliminary data.</text>
</comment>
<sequence>MSSKIFSAAAFLKSAKAADFIARHPSGNGLLNMAGAYDYLEAPYYVSQDHELEGRTVHPTCREILDAYVTPLLLEKAKLAGVPTPEFYITNGYFEPPVVIDPINPFMSRSRTVMKHGREESIARSMTRNFTYAICCQDIPPGGQVRRFRSVLGWSSSPRFRSISRIVWELFHIPLATVRVIVTAEAGILLSDVSQLELTKLTEQELTHLDGRIKWGI</sequence>
<dbReference type="Proteomes" id="UP000777784">
    <property type="component" value="Unassembled WGS sequence"/>
</dbReference>
<evidence type="ECO:0000313" key="1">
    <source>
        <dbReference type="EMBL" id="MBU2691163.1"/>
    </source>
</evidence>
<organism evidence="1 2">
    <name type="scientific">Eiseniibacteriota bacterium</name>
    <dbReference type="NCBI Taxonomy" id="2212470"/>
    <lineage>
        <taxon>Bacteria</taxon>
        <taxon>Candidatus Eiseniibacteriota</taxon>
    </lineage>
</organism>
<gene>
    <name evidence="1" type="ORF">KJ970_09550</name>
</gene>
<name>A0A948WCR7_UNCEI</name>
<proteinExistence type="predicted"/>
<dbReference type="AlphaFoldDB" id="A0A948WCR7"/>
<evidence type="ECO:0000313" key="2">
    <source>
        <dbReference type="Proteomes" id="UP000777784"/>
    </source>
</evidence>
<protein>
    <submittedName>
        <fullName evidence="1">RimK-like ATPgrasp N-terminal domain-containing protein</fullName>
    </submittedName>
</protein>
<dbReference type="EMBL" id="JAHJDP010000046">
    <property type="protein sequence ID" value="MBU2691163.1"/>
    <property type="molecule type" value="Genomic_DNA"/>
</dbReference>
<accession>A0A948WCR7</accession>